<accession>A0AAD9QF64</accession>
<protein>
    <submittedName>
        <fullName evidence="1">Uncharacterized protein</fullName>
    </submittedName>
</protein>
<dbReference type="AlphaFoldDB" id="A0AAD9QF64"/>
<evidence type="ECO:0000313" key="1">
    <source>
        <dbReference type="EMBL" id="KAK2560168.1"/>
    </source>
</evidence>
<sequence>MTGRTKILQNSNLFQTHGNLLAAALMMKGPWEHDPQEDTSCWFSLSLPAKGMQQAQDTLYASKRISSGEKSINPKTTNTLECSISKISIDFFPEGV</sequence>
<keyword evidence="2" id="KW-1185">Reference proteome</keyword>
<reference evidence="1" key="1">
    <citation type="journal article" date="2023" name="G3 (Bethesda)">
        <title>Whole genome assembly and annotation of the endangered Caribbean coral Acropora cervicornis.</title>
        <authorList>
            <person name="Selwyn J.D."/>
            <person name="Vollmer S.V."/>
        </authorList>
    </citation>
    <scope>NUCLEOTIDE SEQUENCE</scope>
    <source>
        <strain evidence="1">K2</strain>
    </source>
</reference>
<gene>
    <name evidence="1" type="ORF">P5673_017147</name>
</gene>
<evidence type="ECO:0000313" key="2">
    <source>
        <dbReference type="Proteomes" id="UP001249851"/>
    </source>
</evidence>
<organism evidence="1 2">
    <name type="scientific">Acropora cervicornis</name>
    <name type="common">Staghorn coral</name>
    <dbReference type="NCBI Taxonomy" id="6130"/>
    <lineage>
        <taxon>Eukaryota</taxon>
        <taxon>Metazoa</taxon>
        <taxon>Cnidaria</taxon>
        <taxon>Anthozoa</taxon>
        <taxon>Hexacorallia</taxon>
        <taxon>Scleractinia</taxon>
        <taxon>Astrocoeniina</taxon>
        <taxon>Acroporidae</taxon>
        <taxon>Acropora</taxon>
    </lineage>
</organism>
<proteinExistence type="predicted"/>
<dbReference type="Proteomes" id="UP001249851">
    <property type="component" value="Unassembled WGS sequence"/>
</dbReference>
<dbReference type="EMBL" id="JARQWQ010000037">
    <property type="protein sequence ID" value="KAK2560168.1"/>
    <property type="molecule type" value="Genomic_DNA"/>
</dbReference>
<name>A0AAD9QF64_ACRCE</name>
<comment type="caution">
    <text evidence="1">The sequence shown here is derived from an EMBL/GenBank/DDBJ whole genome shotgun (WGS) entry which is preliminary data.</text>
</comment>
<reference evidence="1" key="2">
    <citation type="journal article" date="2023" name="Science">
        <title>Genomic signatures of disease resistance in endangered staghorn corals.</title>
        <authorList>
            <person name="Vollmer S.V."/>
            <person name="Selwyn J.D."/>
            <person name="Despard B.A."/>
            <person name="Roesel C.L."/>
        </authorList>
    </citation>
    <scope>NUCLEOTIDE SEQUENCE</scope>
    <source>
        <strain evidence="1">K2</strain>
    </source>
</reference>